<feature type="chain" id="PRO_5039508138" description="Knr4/Smi1-like domain-containing protein" evidence="1">
    <location>
        <begin position="22"/>
        <end position="208"/>
    </location>
</feature>
<dbReference type="EMBL" id="QJKF01000011">
    <property type="protein sequence ID" value="PXX59798.1"/>
    <property type="molecule type" value="Genomic_DNA"/>
</dbReference>
<dbReference type="AlphaFoldDB" id="A0A318K7N1"/>
<dbReference type="Pfam" id="PF09346">
    <property type="entry name" value="SMI1_KNR4"/>
    <property type="match status" value="1"/>
</dbReference>
<evidence type="ECO:0000313" key="4">
    <source>
        <dbReference type="Proteomes" id="UP000247569"/>
    </source>
</evidence>
<protein>
    <recommendedName>
        <fullName evidence="2">Knr4/Smi1-like domain-containing protein</fullName>
    </recommendedName>
</protein>
<dbReference type="SUPFAM" id="SSF160631">
    <property type="entry name" value="SMI1/KNR4-like"/>
    <property type="match status" value="1"/>
</dbReference>
<comment type="caution">
    <text evidence="3">The sequence shown here is derived from an EMBL/GenBank/DDBJ whole genome shotgun (WGS) entry which is preliminary data.</text>
</comment>
<evidence type="ECO:0000313" key="3">
    <source>
        <dbReference type="EMBL" id="PXX59798.1"/>
    </source>
</evidence>
<dbReference type="InterPro" id="IPR018958">
    <property type="entry name" value="Knr4/Smi1-like_dom"/>
</dbReference>
<evidence type="ECO:0000256" key="1">
    <source>
        <dbReference type="SAM" id="SignalP"/>
    </source>
</evidence>
<keyword evidence="1" id="KW-0732">Signal</keyword>
<dbReference type="InterPro" id="IPR037883">
    <property type="entry name" value="Knr4/Smi1-like_sf"/>
</dbReference>
<feature type="domain" description="Knr4/Smi1-like" evidence="2">
    <location>
        <begin position="70"/>
        <end position="196"/>
    </location>
</feature>
<dbReference type="OrthoDB" id="4553492at2"/>
<keyword evidence="4" id="KW-1185">Reference proteome</keyword>
<organism evidence="3 4">
    <name type="scientific">Nocardia tenerifensis</name>
    <dbReference type="NCBI Taxonomy" id="228006"/>
    <lineage>
        <taxon>Bacteria</taxon>
        <taxon>Bacillati</taxon>
        <taxon>Actinomycetota</taxon>
        <taxon>Actinomycetes</taxon>
        <taxon>Mycobacteriales</taxon>
        <taxon>Nocardiaceae</taxon>
        <taxon>Nocardia</taxon>
    </lineage>
</organism>
<dbReference type="RefSeq" id="WP_146251274.1">
    <property type="nucleotide sequence ID" value="NZ_QJKF01000011.1"/>
</dbReference>
<gene>
    <name evidence="3" type="ORF">DFR70_111182</name>
</gene>
<proteinExistence type="predicted"/>
<evidence type="ECO:0000259" key="2">
    <source>
        <dbReference type="SMART" id="SM00860"/>
    </source>
</evidence>
<sequence>MRLFRTTVILMAMLAAATACSRPPADDSGDWCTDAIAALTGERQRWYDYDKSHGGENEDLTWMIARPNPPATAQDIDGAEQRLGKRFDRQFRQWLEHANGWPFFFGTISLFSTDQLTKESRERSTLLRLLGEVDKSAADFGVRSLDDLILIGTDDTTRAFVLTVGCEGNSDCDSAPVWETEGEIRRFDNLRDYLTSTVEELKTLKQSP</sequence>
<dbReference type="SMART" id="SM00860">
    <property type="entry name" value="SMI1_KNR4"/>
    <property type="match status" value="1"/>
</dbReference>
<reference evidence="3 4" key="1">
    <citation type="submission" date="2018-05" db="EMBL/GenBank/DDBJ databases">
        <title>Genomic Encyclopedia of Type Strains, Phase IV (KMG-IV): sequencing the most valuable type-strain genomes for metagenomic binning, comparative biology and taxonomic classification.</title>
        <authorList>
            <person name="Goeker M."/>
        </authorList>
    </citation>
    <scope>NUCLEOTIDE SEQUENCE [LARGE SCALE GENOMIC DNA]</scope>
    <source>
        <strain evidence="3 4">DSM 44704</strain>
    </source>
</reference>
<name>A0A318K7N1_9NOCA</name>
<dbReference type="Proteomes" id="UP000247569">
    <property type="component" value="Unassembled WGS sequence"/>
</dbReference>
<dbReference type="Gene3D" id="3.40.1580.10">
    <property type="entry name" value="SMI1/KNR4-like"/>
    <property type="match status" value="1"/>
</dbReference>
<accession>A0A318K7N1</accession>
<feature type="signal peptide" evidence="1">
    <location>
        <begin position="1"/>
        <end position="21"/>
    </location>
</feature>
<dbReference type="PROSITE" id="PS51257">
    <property type="entry name" value="PROKAR_LIPOPROTEIN"/>
    <property type="match status" value="1"/>
</dbReference>